<dbReference type="GO" id="GO:0016829">
    <property type="term" value="F:lyase activity"/>
    <property type="evidence" value="ECO:0007669"/>
    <property type="project" value="UniProtKB-KW"/>
</dbReference>
<protein>
    <submittedName>
        <fullName evidence="2">Alpha-amlyase</fullName>
    </submittedName>
</protein>
<dbReference type="InterPro" id="IPR006047">
    <property type="entry name" value="GH13_cat_dom"/>
</dbReference>
<keyword evidence="2" id="KW-0456">Lyase</keyword>
<accession>A0A3N0E7D3</accession>
<reference evidence="2 3" key="1">
    <citation type="submission" date="2018-10" db="EMBL/GenBank/DDBJ databases">
        <title>Sinomicrobium pectinilyticum sp. nov., a pectinase-producing bacterium isolated from alkaline and saline soil, and emended description of the genus Sinomicrobium.</title>
        <authorList>
            <person name="Cheng B."/>
            <person name="Li C."/>
            <person name="Lai Q."/>
            <person name="Du M."/>
            <person name="Shao Z."/>
            <person name="Xu P."/>
            <person name="Yang C."/>
        </authorList>
    </citation>
    <scope>NUCLEOTIDE SEQUENCE [LARGE SCALE GENOMIC DNA]</scope>
    <source>
        <strain evidence="2 3">5DNS001</strain>
    </source>
</reference>
<dbReference type="Gene3D" id="3.20.20.80">
    <property type="entry name" value="Glycosidases"/>
    <property type="match status" value="1"/>
</dbReference>
<dbReference type="RefSeq" id="WP_123216807.1">
    <property type="nucleotide sequence ID" value="NZ_RJTM01000102.1"/>
</dbReference>
<evidence type="ECO:0000259" key="1">
    <source>
        <dbReference type="SMART" id="SM00642"/>
    </source>
</evidence>
<dbReference type="InterPro" id="IPR013780">
    <property type="entry name" value="Glyco_hydro_b"/>
</dbReference>
<dbReference type="PANTHER" id="PTHR47786:SF2">
    <property type="entry name" value="GLYCOSYL HYDROLASE FAMILY 13 CATALYTIC DOMAIN-CONTAINING PROTEIN"/>
    <property type="match status" value="1"/>
</dbReference>
<comment type="caution">
    <text evidence="2">The sequence shown here is derived from an EMBL/GenBank/DDBJ whole genome shotgun (WGS) entry which is preliminary data.</text>
</comment>
<dbReference type="EMBL" id="RJTM01000102">
    <property type="protein sequence ID" value="RNL83758.1"/>
    <property type="molecule type" value="Genomic_DNA"/>
</dbReference>
<dbReference type="GO" id="GO:0005975">
    <property type="term" value="P:carbohydrate metabolic process"/>
    <property type="evidence" value="ECO:0007669"/>
    <property type="project" value="InterPro"/>
</dbReference>
<feature type="domain" description="Glycosyl hydrolase family 13 catalytic" evidence="1">
    <location>
        <begin position="50"/>
        <end position="373"/>
    </location>
</feature>
<gene>
    <name evidence="2" type="ORF">ED312_14875</name>
</gene>
<dbReference type="Proteomes" id="UP000267469">
    <property type="component" value="Unassembled WGS sequence"/>
</dbReference>
<dbReference type="Gene3D" id="2.60.40.1180">
    <property type="entry name" value="Golgi alpha-mannosidase II"/>
    <property type="match status" value="1"/>
</dbReference>
<sequence>MKKIFILIVGICSLIACKNEPKKQEKEEKPRAEQPVPISDDVLETAVIYEANIRQYSEEGSFNAFTKDIPKLKELGVKVIWLMPVYPISSTKSKGSLGSYYAITDYTKVNPEFGTLEDFRNLVKIAHENDMYIILDWVANHTGWDHVWIKEHPEYYTQDKDGNIIDPINPETGESWDWTDVADLNYDNREMRQEMIKDMLYWVKEEGIDGYRCDVAHQVPVDFWEDAAARLREVKPVFMLAEAEQPELLKNAFDMQYAWKGHHIMNEIAQGKKNAEDWDAYIAKNDTLLEEDDIFMNFTSNHDENSWNGTVFERMGDAAETFAVMTYAIPGMPLIYSGQEYDMDKRLLFFEKDTILKNKGKFYPLYEKLGKLKKQNTALNGGKKAASYNRLSTSDDKKVLAFAREKGGDKIVFIANLTDNPLRFTVDARGSYTNYMTGEKMEINAGTSYDFKPWEYVILTAN</sequence>
<dbReference type="OrthoDB" id="9805159at2"/>
<dbReference type="PROSITE" id="PS51257">
    <property type="entry name" value="PROKAR_LIPOPROTEIN"/>
    <property type="match status" value="1"/>
</dbReference>
<dbReference type="AlphaFoldDB" id="A0A3N0E7D3"/>
<proteinExistence type="predicted"/>
<dbReference type="PANTHER" id="PTHR47786">
    <property type="entry name" value="ALPHA-1,4-GLUCAN:MALTOSE-1-PHOSPHATE MALTOSYLTRANSFERASE"/>
    <property type="match status" value="1"/>
</dbReference>
<dbReference type="SMART" id="SM00642">
    <property type="entry name" value="Aamy"/>
    <property type="match status" value="1"/>
</dbReference>
<evidence type="ECO:0000313" key="2">
    <source>
        <dbReference type="EMBL" id="RNL83758.1"/>
    </source>
</evidence>
<evidence type="ECO:0000313" key="3">
    <source>
        <dbReference type="Proteomes" id="UP000267469"/>
    </source>
</evidence>
<dbReference type="CDD" id="cd11313">
    <property type="entry name" value="AmyAc_arch_bac_AmyA"/>
    <property type="match status" value="1"/>
</dbReference>
<organism evidence="2 3">
    <name type="scientific">Sinomicrobium pectinilyticum</name>
    <dbReference type="NCBI Taxonomy" id="1084421"/>
    <lineage>
        <taxon>Bacteria</taxon>
        <taxon>Pseudomonadati</taxon>
        <taxon>Bacteroidota</taxon>
        <taxon>Flavobacteriia</taxon>
        <taxon>Flavobacteriales</taxon>
        <taxon>Flavobacteriaceae</taxon>
        <taxon>Sinomicrobium</taxon>
    </lineage>
</organism>
<name>A0A3N0E7D3_SINP1</name>
<keyword evidence="3" id="KW-1185">Reference proteome</keyword>
<dbReference type="Pfam" id="PF00128">
    <property type="entry name" value="Alpha-amylase"/>
    <property type="match status" value="1"/>
</dbReference>
<dbReference type="InterPro" id="IPR017853">
    <property type="entry name" value="GH"/>
</dbReference>
<dbReference type="SUPFAM" id="SSF51011">
    <property type="entry name" value="Glycosyl hydrolase domain"/>
    <property type="match status" value="1"/>
</dbReference>
<dbReference type="SUPFAM" id="SSF51445">
    <property type="entry name" value="(Trans)glycosidases"/>
    <property type="match status" value="1"/>
</dbReference>